<protein>
    <submittedName>
        <fullName evidence="2">Uncharacterized protein</fullName>
    </submittedName>
</protein>
<reference evidence="2" key="1">
    <citation type="submission" date="2022-11" db="UniProtKB">
        <authorList>
            <consortium name="WormBaseParasite"/>
        </authorList>
    </citation>
    <scope>IDENTIFICATION</scope>
</reference>
<evidence type="ECO:0000313" key="1">
    <source>
        <dbReference type="Proteomes" id="UP000887565"/>
    </source>
</evidence>
<dbReference type="WBParaSite" id="nRc.2.0.1.t25471-RA">
    <property type="protein sequence ID" value="nRc.2.0.1.t25471-RA"/>
    <property type="gene ID" value="nRc.2.0.1.g25471"/>
</dbReference>
<evidence type="ECO:0000313" key="2">
    <source>
        <dbReference type="WBParaSite" id="nRc.2.0.1.t25471-RA"/>
    </source>
</evidence>
<keyword evidence="1" id="KW-1185">Reference proteome</keyword>
<dbReference type="AlphaFoldDB" id="A0A915JH77"/>
<sequence>MGFETLSPGLQYPMREEADPVDYPTAYAQQNLLEIKLEFVTRSFQKRMLAADMPGYTSTYTPAVGLCSDHADSNR</sequence>
<organism evidence="1 2">
    <name type="scientific">Romanomermis culicivorax</name>
    <name type="common">Nematode worm</name>
    <dbReference type="NCBI Taxonomy" id="13658"/>
    <lineage>
        <taxon>Eukaryota</taxon>
        <taxon>Metazoa</taxon>
        <taxon>Ecdysozoa</taxon>
        <taxon>Nematoda</taxon>
        <taxon>Enoplea</taxon>
        <taxon>Dorylaimia</taxon>
        <taxon>Mermithida</taxon>
        <taxon>Mermithoidea</taxon>
        <taxon>Mermithidae</taxon>
        <taxon>Romanomermis</taxon>
    </lineage>
</organism>
<accession>A0A915JH77</accession>
<dbReference type="Proteomes" id="UP000887565">
    <property type="component" value="Unplaced"/>
</dbReference>
<proteinExistence type="predicted"/>
<name>A0A915JH77_ROMCU</name>